<name>A0A090LLR5_STRRB</name>
<reference evidence="2 3" key="1">
    <citation type="submission" date="2014-09" db="EMBL/GenBank/DDBJ databases">
        <authorList>
            <person name="Martin A.A."/>
        </authorList>
    </citation>
    <scope>NUCLEOTIDE SEQUENCE</scope>
    <source>
        <strain evidence="3">ED321</strain>
        <strain evidence="2">ED321 Heterogonic</strain>
    </source>
</reference>
<keyword evidence="3" id="KW-1185">Reference proteome</keyword>
<evidence type="ECO:0000313" key="4">
    <source>
        <dbReference type="WBParaSite" id="SRAE_2000315700.1"/>
    </source>
</evidence>
<dbReference type="Proteomes" id="UP000035682">
    <property type="component" value="Unplaced"/>
</dbReference>
<dbReference type="AlphaFoldDB" id="A0A090LLR5"/>
<gene>
    <name evidence="2 4 5" type="ORF">SRAE_2000315700</name>
</gene>
<evidence type="ECO:0000313" key="2">
    <source>
        <dbReference type="EMBL" id="CEF68500.1"/>
    </source>
</evidence>
<dbReference type="WormBase" id="SRAE_2000315700">
    <property type="protein sequence ID" value="SRP06477"/>
    <property type="gene ID" value="WBGene00263377"/>
</dbReference>
<protein>
    <submittedName>
        <fullName evidence="2 4">Uncharacterized protein</fullName>
    </submittedName>
</protein>
<sequence length="67" mass="7989">MCGNKMLDIFESEEVDDEEILKGKELVMVFFVAFILFLLLTISYEMIIHLPYQLHPQKHLHHLINNF</sequence>
<feature type="transmembrane region" description="Helical" evidence="1">
    <location>
        <begin position="26"/>
        <end position="48"/>
    </location>
</feature>
<accession>A0A090LLR5</accession>
<dbReference type="WBParaSite" id="SRAE_2000315700.1">
    <property type="protein sequence ID" value="SRAE_2000315700.1"/>
    <property type="gene ID" value="WBGene00263377"/>
</dbReference>
<keyword evidence="1" id="KW-0472">Membrane</keyword>
<dbReference type="RefSeq" id="XP_024507700.1">
    <property type="nucleotide sequence ID" value="XM_024654316.1"/>
</dbReference>
<dbReference type="GeneID" id="36380870"/>
<keyword evidence="1" id="KW-0812">Transmembrane</keyword>
<keyword evidence="1" id="KW-1133">Transmembrane helix</keyword>
<evidence type="ECO:0000313" key="5">
    <source>
        <dbReference type="WormBase" id="SRAE_2000315700"/>
    </source>
</evidence>
<proteinExistence type="predicted"/>
<dbReference type="CTD" id="36380870"/>
<organism evidence="2">
    <name type="scientific">Strongyloides ratti</name>
    <name type="common">Parasitic roundworm</name>
    <dbReference type="NCBI Taxonomy" id="34506"/>
    <lineage>
        <taxon>Eukaryota</taxon>
        <taxon>Metazoa</taxon>
        <taxon>Ecdysozoa</taxon>
        <taxon>Nematoda</taxon>
        <taxon>Chromadorea</taxon>
        <taxon>Rhabditida</taxon>
        <taxon>Tylenchina</taxon>
        <taxon>Panagrolaimomorpha</taxon>
        <taxon>Strongyloidoidea</taxon>
        <taxon>Strongyloididae</taxon>
        <taxon>Strongyloides</taxon>
    </lineage>
</organism>
<dbReference type="EMBL" id="LN609529">
    <property type="protein sequence ID" value="CEF68500.1"/>
    <property type="molecule type" value="Genomic_DNA"/>
</dbReference>
<reference evidence="4" key="2">
    <citation type="submission" date="2020-12" db="UniProtKB">
        <authorList>
            <consortium name="WormBaseParasite"/>
        </authorList>
    </citation>
    <scope>IDENTIFICATION</scope>
</reference>
<evidence type="ECO:0000313" key="3">
    <source>
        <dbReference type="Proteomes" id="UP000035682"/>
    </source>
</evidence>
<evidence type="ECO:0000256" key="1">
    <source>
        <dbReference type="SAM" id="Phobius"/>
    </source>
</evidence>